<reference evidence="2" key="3">
    <citation type="submission" date="2021-05" db="UniProtKB">
        <authorList>
            <consortium name="EnsemblPlants"/>
        </authorList>
    </citation>
    <scope>IDENTIFICATION</scope>
    <source>
        <strain evidence="2">cv. B73</strain>
    </source>
</reference>
<sequence>VDSLPRRPDLQREDLARHQDTERAPRPREARDVDADERHDGGRGGLGDGGSVSARPELDADQGSDDDLANEHLAPSLQEEAAPAEPVDGGDGHERRDDVNQPGDDGRHERRVPSEPDRLEQDGRVEHDDVDAGELLEEGD</sequence>
<dbReference type="AlphaFoldDB" id="A0A804LXB3"/>
<accession>A0A804LXB3</accession>
<evidence type="ECO:0000313" key="2">
    <source>
        <dbReference type="EnsemblPlants" id="Zm00001eb043160_P001"/>
    </source>
</evidence>
<evidence type="ECO:0000313" key="3">
    <source>
        <dbReference type="Proteomes" id="UP000007305"/>
    </source>
</evidence>
<protein>
    <submittedName>
        <fullName evidence="2">Uncharacterized protein</fullName>
    </submittedName>
</protein>
<dbReference type="Proteomes" id="UP000007305">
    <property type="component" value="Chromosome 1"/>
</dbReference>
<feature type="compositionally biased region" description="Acidic residues" evidence="1">
    <location>
        <begin position="128"/>
        <end position="140"/>
    </location>
</feature>
<feature type="compositionally biased region" description="Basic and acidic residues" evidence="1">
    <location>
        <begin position="90"/>
        <end position="127"/>
    </location>
</feature>
<dbReference type="InParanoid" id="A0A804LXB3"/>
<reference evidence="2" key="2">
    <citation type="submission" date="2019-07" db="EMBL/GenBank/DDBJ databases">
        <authorList>
            <person name="Seetharam A."/>
            <person name="Woodhouse M."/>
            <person name="Cannon E."/>
        </authorList>
    </citation>
    <scope>NUCLEOTIDE SEQUENCE [LARGE SCALE GENOMIC DNA]</scope>
    <source>
        <strain evidence="2">cv. B73</strain>
    </source>
</reference>
<evidence type="ECO:0000256" key="1">
    <source>
        <dbReference type="SAM" id="MobiDB-lite"/>
    </source>
</evidence>
<feature type="compositionally biased region" description="Basic and acidic residues" evidence="1">
    <location>
        <begin position="1"/>
        <end position="42"/>
    </location>
</feature>
<keyword evidence="3" id="KW-1185">Reference proteome</keyword>
<name>A0A804LXB3_MAIZE</name>
<feature type="compositionally biased region" description="Acidic residues" evidence="1">
    <location>
        <begin position="59"/>
        <end position="68"/>
    </location>
</feature>
<dbReference type="Gramene" id="Zm00001eb043160_T001">
    <property type="protein sequence ID" value="Zm00001eb043160_P001"/>
    <property type="gene ID" value="Zm00001eb043160"/>
</dbReference>
<reference evidence="3" key="1">
    <citation type="submission" date="2015-12" db="EMBL/GenBank/DDBJ databases">
        <title>Update maize B73 reference genome by single molecule sequencing technologies.</title>
        <authorList>
            <consortium name="Maize Genome Sequencing Project"/>
            <person name="Ware D."/>
        </authorList>
    </citation>
    <scope>NUCLEOTIDE SEQUENCE [LARGE SCALE GENOMIC DNA]</scope>
    <source>
        <strain evidence="3">cv. B73</strain>
    </source>
</reference>
<dbReference type="FunCoup" id="A0A804LXB3">
    <property type="interactions" value="1"/>
</dbReference>
<organism evidence="2 3">
    <name type="scientific">Zea mays</name>
    <name type="common">Maize</name>
    <dbReference type="NCBI Taxonomy" id="4577"/>
    <lineage>
        <taxon>Eukaryota</taxon>
        <taxon>Viridiplantae</taxon>
        <taxon>Streptophyta</taxon>
        <taxon>Embryophyta</taxon>
        <taxon>Tracheophyta</taxon>
        <taxon>Spermatophyta</taxon>
        <taxon>Magnoliopsida</taxon>
        <taxon>Liliopsida</taxon>
        <taxon>Poales</taxon>
        <taxon>Poaceae</taxon>
        <taxon>PACMAD clade</taxon>
        <taxon>Panicoideae</taxon>
        <taxon>Andropogonodae</taxon>
        <taxon>Andropogoneae</taxon>
        <taxon>Tripsacinae</taxon>
        <taxon>Zea</taxon>
    </lineage>
</organism>
<dbReference type="EnsemblPlants" id="Zm00001eb043160_T001">
    <property type="protein sequence ID" value="Zm00001eb043160_P001"/>
    <property type="gene ID" value="Zm00001eb043160"/>
</dbReference>
<proteinExistence type="predicted"/>
<feature type="region of interest" description="Disordered" evidence="1">
    <location>
        <begin position="1"/>
        <end position="140"/>
    </location>
</feature>